<evidence type="ECO:0000256" key="1">
    <source>
        <dbReference type="SAM" id="Coils"/>
    </source>
</evidence>
<keyword evidence="3" id="KW-1185">Reference proteome</keyword>
<proteinExistence type="predicted"/>
<keyword evidence="1" id="KW-0175">Coiled coil</keyword>
<reference evidence="2 3" key="1">
    <citation type="journal article" date="2015" name="Genome Announc.">
        <title>Draft Genome Sequence of Cyanobacterium Hassallia byssoidea Strain VB512170, Isolated from Monuments in India.</title>
        <authorList>
            <person name="Singh D."/>
            <person name="Chandrababunaidu M.M."/>
            <person name="Panda A."/>
            <person name="Sen D."/>
            <person name="Bhattacharyya S."/>
            <person name="Adhikary S.P."/>
            <person name="Tripathy S."/>
        </authorList>
    </citation>
    <scope>NUCLEOTIDE SEQUENCE [LARGE SCALE GENOMIC DNA]</scope>
    <source>
        <strain evidence="2 3">VB512170</strain>
    </source>
</reference>
<evidence type="ECO:0000313" key="3">
    <source>
        <dbReference type="Proteomes" id="UP000031549"/>
    </source>
</evidence>
<gene>
    <name evidence="2" type="ORF">PI95_004405</name>
</gene>
<sequence>MEKFTREELSIIGLSLKNNETFPSLNSLIREIVCGVGFNTIELQNIDTDTLADSLETKLNQLQEENPAMFQRFYLAMQKLWESKENITNYELKLKEVGLLS</sequence>
<dbReference type="AlphaFoldDB" id="A0A846H363"/>
<protein>
    <submittedName>
        <fullName evidence="2">Uncharacterized protein</fullName>
    </submittedName>
</protein>
<comment type="caution">
    <text evidence="2">The sequence shown here is derived from an EMBL/GenBank/DDBJ whole genome shotgun (WGS) entry which is preliminary data.</text>
</comment>
<organism evidence="2 3">
    <name type="scientific">Hassallia byssoidea VB512170</name>
    <dbReference type="NCBI Taxonomy" id="1304833"/>
    <lineage>
        <taxon>Bacteria</taxon>
        <taxon>Bacillati</taxon>
        <taxon>Cyanobacteriota</taxon>
        <taxon>Cyanophyceae</taxon>
        <taxon>Nostocales</taxon>
        <taxon>Tolypothrichaceae</taxon>
        <taxon>Hassallia</taxon>
    </lineage>
</organism>
<accession>A0A846H363</accession>
<dbReference type="EMBL" id="JTCM02000005">
    <property type="protein sequence ID" value="NEU71836.1"/>
    <property type="molecule type" value="Genomic_DNA"/>
</dbReference>
<name>A0A846H363_9CYAN</name>
<evidence type="ECO:0000313" key="2">
    <source>
        <dbReference type="EMBL" id="NEU71836.1"/>
    </source>
</evidence>
<feature type="coiled-coil region" evidence="1">
    <location>
        <begin position="45"/>
        <end position="72"/>
    </location>
</feature>
<dbReference type="Proteomes" id="UP000031549">
    <property type="component" value="Unassembled WGS sequence"/>
</dbReference>
<dbReference type="RefSeq" id="WP_039744448.1">
    <property type="nucleotide sequence ID" value="NZ_JTCM02000005.1"/>
</dbReference>